<dbReference type="Proteomes" id="UP000295151">
    <property type="component" value="Unassembled WGS sequence"/>
</dbReference>
<reference evidence="2 3" key="1">
    <citation type="submission" date="2019-03" db="EMBL/GenBank/DDBJ databases">
        <title>Genomic Encyclopedia of Type Strains, Phase III (KMG-III): the genomes of soil and plant-associated and newly described type strains.</title>
        <authorList>
            <person name="Whitman W."/>
        </authorList>
    </citation>
    <scope>NUCLEOTIDE SEQUENCE [LARGE SCALE GENOMIC DNA]</scope>
    <source>
        <strain evidence="2 3">VKM Ac-2575</strain>
    </source>
</reference>
<proteinExistence type="predicted"/>
<keyword evidence="3" id="KW-1185">Reference proteome</keyword>
<organism evidence="2 3">
    <name type="scientific">Kribbella voronezhensis</name>
    <dbReference type="NCBI Taxonomy" id="2512212"/>
    <lineage>
        <taxon>Bacteria</taxon>
        <taxon>Bacillati</taxon>
        <taxon>Actinomycetota</taxon>
        <taxon>Actinomycetes</taxon>
        <taxon>Propionibacteriales</taxon>
        <taxon>Kribbellaceae</taxon>
        <taxon>Kribbella</taxon>
    </lineage>
</organism>
<comment type="caution">
    <text evidence="2">The sequence shown here is derived from an EMBL/GenBank/DDBJ whole genome shotgun (WGS) entry which is preliminary data.</text>
</comment>
<dbReference type="EMBL" id="SOCE01000001">
    <property type="protein sequence ID" value="TDU87572.1"/>
    <property type="molecule type" value="Genomic_DNA"/>
</dbReference>
<evidence type="ECO:0000313" key="3">
    <source>
        <dbReference type="Proteomes" id="UP000295151"/>
    </source>
</evidence>
<evidence type="ECO:0008006" key="4">
    <source>
        <dbReference type="Google" id="ProtNLM"/>
    </source>
</evidence>
<feature type="region of interest" description="Disordered" evidence="1">
    <location>
        <begin position="92"/>
        <end position="120"/>
    </location>
</feature>
<name>A0A4R7T6Q0_9ACTN</name>
<dbReference type="AlphaFoldDB" id="A0A4R7T6Q0"/>
<accession>A0A4R7T6Q0</accession>
<evidence type="ECO:0000256" key="1">
    <source>
        <dbReference type="SAM" id="MobiDB-lite"/>
    </source>
</evidence>
<evidence type="ECO:0000313" key="2">
    <source>
        <dbReference type="EMBL" id="TDU87572.1"/>
    </source>
</evidence>
<protein>
    <recommendedName>
        <fullName evidence="4">Helix-turn-helix protein</fullName>
    </recommendedName>
</protein>
<sequence>MNSPGGSDRARISDAHVRLGAALRRTRDDLGVSSRRIPKDGEADKFFRSGHISNVENGHTAPSEELVEAYIALGGDGALLRSLYRQMRAATDDMARGRRQGSQSEPLELAPPRDMSQVTDHSEVQRHYFVEANEAYCTIDGRGVIEEFKCVAVIRAVTPGTRMYYTGHTYSSDRRPGVLRAEAISGGTLAEVRESPTGALQAYFDLGRDLSPTDENPHILTFRILVTSDQPVRPILVFHNTRGGACDMKLGAQFRAPKLPGKIWRFAVQDTIDAEHPPSGGEFEIAESGFYSHSFEGLTPQWSYGFAWVW</sequence>
<gene>
    <name evidence="2" type="ORF">EV138_1096</name>
</gene>